<dbReference type="Gene3D" id="3.40.50.1820">
    <property type="entry name" value="alpha/beta hydrolase"/>
    <property type="match status" value="1"/>
</dbReference>
<dbReference type="STRING" id="643674.PAEH1_02990"/>
<dbReference type="InterPro" id="IPR029058">
    <property type="entry name" value="AB_hydrolase_fold"/>
</dbReference>
<organism evidence="2 3">
    <name type="scientific">Paenalcaligenes hominis</name>
    <dbReference type="NCBI Taxonomy" id="643674"/>
    <lineage>
        <taxon>Bacteria</taxon>
        <taxon>Pseudomonadati</taxon>
        <taxon>Pseudomonadota</taxon>
        <taxon>Betaproteobacteria</taxon>
        <taxon>Burkholderiales</taxon>
        <taxon>Alcaligenaceae</taxon>
        <taxon>Paenalcaligenes</taxon>
    </lineage>
</organism>
<protein>
    <recommendedName>
        <fullName evidence="1">AB hydrolase-1 domain-containing protein</fullName>
    </recommendedName>
</protein>
<feature type="domain" description="AB hydrolase-1" evidence="1">
    <location>
        <begin position="36"/>
        <end position="291"/>
    </location>
</feature>
<evidence type="ECO:0000313" key="3">
    <source>
        <dbReference type="Proteomes" id="UP000189369"/>
    </source>
</evidence>
<dbReference type="AlphaFoldDB" id="A0A1U9JYE8"/>
<evidence type="ECO:0000259" key="1">
    <source>
        <dbReference type="Pfam" id="PF12697"/>
    </source>
</evidence>
<dbReference type="SUPFAM" id="SSF53474">
    <property type="entry name" value="alpha/beta-Hydrolases"/>
    <property type="match status" value="1"/>
</dbReference>
<dbReference type="PRINTS" id="PR00111">
    <property type="entry name" value="ABHYDROLASE"/>
</dbReference>
<dbReference type="GO" id="GO:0016020">
    <property type="term" value="C:membrane"/>
    <property type="evidence" value="ECO:0007669"/>
    <property type="project" value="TreeGrafter"/>
</dbReference>
<sequence length="306" mass="34274">MSVPVSTDHRVACVSPAGVHQMAYKAWGDPQNPKVLLCLHGLLRTGRDFDALAQTLSPHYRVICPDFVGRGKSDWLADPSYYTIPQYVADTLTLLQHLQPERVDWVGTSMGGLITLSVASMLSASSFTTVPTWQFGKIVLNDVGPVLDPAGLTRIAQYISDQPRFDSWHQAVIGAQKRWASFGPHSYTQWEHLARYVFMQQGSHWVNAYDHGIAEAFRQQLELDQTQNGQLTQLAQQTLWHAFEHLPNDCLIVRGEFSDLLSPDTAHEMLTRQPKAGFYQVVGVGHAPTLMQADQLHVLSQFLLKD</sequence>
<dbReference type="Proteomes" id="UP000189369">
    <property type="component" value="Chromosome"/>
</dbReference>
<proteinExistence type="predicted"/>
<evidence type="ECO:0000313" key="2">
    <source>
        <dbReference type="EMBL" id="AQS50786.1"/>
    </source>
</evidence>
<dbReference type="InterPro" id="IPR000073">
    <property type="entry name" value="AB_hydrolase_1"/>
</dbReference>
<accession>A0A1U9JYE8</accession>
<dbReference type="PANTHER" id="PTHR43798:SF33">
    <property type="entry name" value="HYDROLASE, PUTATIVE (AFU_ORTHOLOGUE AFUA_2G14860)-RELATED"/>
    <property type="match status" value="1"/>
</dbReference>
<dbReference type="EMBL" id="CP019697">
    <property type="protein sequence ID" value="AQS50786.1"/>
    <property type="molecule type" value="Genomic_DNA"/>
</dbReference>
<dbReference type="Pfam" id="PF12697">
    <property type="entry name" value="Abhydrolase_6"/>
    <property type="match status" value="1"/>
</dbReference>
<name>A0A1U9JYE8_9BURK</name>
<dbReference type="InterPro" id="IPR050266">
    <property type="entry name" value="AB_hydrolase_sf"/>
</dbReference>
<dbReference type="PANTHER" id="PTHR43798">
    <property type="entry name" value="MONOACYLGLYCEROL LIPASE"/>
    <property type="match status" value="1"/>
</dbReference>
<gene>
    <name evidence="2" type="ORF">PAEH1_02990</name>
</gene>
<reference evidence="2 3" key="1">
    <citation type="submission" date="2017-01" db="EMBL/GenBank/DDBJ databases">
        <title>Complete Genome Sequence of Paenalcaligenes hominis, Isolated from a paraplegic Patient with neurogenic bladder.</title>
        <authorList>
            <person name="Mukhopadhyay R."/>
            <person name="Joaquin J."/>
            <person name="Hogue R."/>
            <person name="Kilaru A."/>
            <person name="Jospin G."/>
            <person name="Mars K."/>
            <person name="Eisen J.A."/>
            <person name="Chaturvedi V."/>
        </authorList>
    </citation>
    <scope>NUCLEOTIDE SEQUENCE [LARGE SCALE GENOMIC DNA]</scope>
    <source>
        <strain evidence="2 3">15S00501</strain>
    </source>
</reference>
<dbReference type="KEGG" id="phn:PAEH1_02990"/>